<dbReference type="InterPro" id="IPR010982">
    <property type="entry name" value="Lambda_DNA-bd_dom_sf"/>
</dbReference>
<reference evidence="4" key="1">
    <citation type="journal article" date="2019" name="Int. J. Syst. Evol. Microbiol.">
        <title>The Global Catalogue of Microorganisms (GCM) 10K type strain sequencing project: providing services to taxonomists for standard genome sequencing and annotation.</title>
        <authorList>
            <consortium name="The Broad Institute Genomics Platform"/>
            <consortium name="The Broad Institute Genome Sequencing Center for Infectious Disease"/>
            <person name="Wu L."/>
            <person name="Ma J."/>
        </authorList>
    </citation>
    <scope>NUCLEOTIDE SEQUENCE [LARGE SCALE GENOMIC DNA]</scope>
    <source>
        <strain evidence="4">CGMCC 4.7643</strain>
    </source>
</reference>
<feature type="domain" description="HTH cro/C1-type" evidence="2">
    <location>
        <begin position="72"/>
        <end position="128"/>
    </location>
</feature>
<evidence type="ECO:0000313" key="3">
    <source>
        <dbReference type="EMBL" id="MFD2461301.1"/>
    </source>
</evidence>
<dbReference type="RefSeq" id="WP_345408827.1">
    <property type="nucleotide sequence ID" value="NZ_BAABHG010000031.1"/>
</dbReference>
<dbReference type="PROSITE" id="PS50943">
    <property type="entry name" value="HTH_CROC1"/>
    <property type="match status" value="2"/>
</dbReference>
<protein>
    <submittedName>
        <fullName evidence="3">Helix-turn-helix domain-containing protein</fullName>
    </submittedName>
</protein>
<proteinExistence type="predicted"/>
<dbReference type="InterPro" id="IPR001387">
    <property type="entry name" value="Cro/C1-type_HTH"/>
</dbReference>
<dbReference type="Gene3D" id="1.10.260.40">
    <property type="entry name" value="lambda repressor-like DNA-binding domains"/>
    <property type="match status" value="2"/>
</dbReference>
<dbReference type="Proteomes" id="UP001597419">
    <property type="component" value="Unassembled WGS sequence"/>
</dbReference>
<keyword evidence="1" id="KW-0238">DNA-binding</keyword>
<organism evidence="3 4">
    <name type="scientific">Amycolatopsis samaneae</name>
    <dbReference type="NCBI Taxonomy" id="664691"/>
    <lineage>
        <taxon>Bacteria</taxon>
        <taxon>Bacillati</taxon>
        <taxon>Actinomycetota</taxon>
        <taxon>Actinomycetes</taxon>
        <taxon>Pseudonocardiales</taxon>
        <taxon>Pseudonocardiaceae</taxon>
        <taxon>Amycolatopsis</taxon>
    </lineage>
</organism>
<name>A0ABW5GKA7_9PSEU</name>
<evidence type="ECO:0000313" key="4">
    <source>
        <dbReference type="Proteomes" id="UP001597419"/>
    </source>
</evidence>
<dbReference type="PANTHER" id="PTHR46797">
    <property type="entry name" value="HTH-TYPE TRANSCRIPTIONAL REGULATOR"/>
    <property type="match status" value="1"/>
</dbReference>
<keyword evidence="4" id="KW-1185">Reference proteome</keyword>
<evidence type="ECO:0000256" key="1">
    <source>
        <dbReference type="ARBA" id="ARBA00023125"/>
    </source>
</evidence>
<dbReference type="InterPro" id="IPR050807">
    <property type="entry name" value="TransReg_Diox_bact_type"/>
</dbReference>
<comment type="caution">
    <text evidence="3">The sequence shown here is derived from an EMBL/GenBank/DDBJ whole genome shotgun (WGS) entry which is preliminary data.</text>
</comment>
<dbReference type="SMART" id="SM00530">
    <property type="entry name" value="HTH_XRE"/>
    <property type="match status" value="2"/>
</dbReference>
<dbReference type="PANTHER" id="PTHR46797:SF1">
    <property type="entry name" value="METHYLPHOSPHONATE SYNTHASE"/>
    <property type="match status" value="1"/>
</dbReference>
<feature type="domain" description="HTH cro/C1-type" evidence="2">
    <location>
        <begin position="9"/>
        <end position="63"/>
    </location>
</feature>
<dbReference type="Pfam" id="PF13560">
    <property type="entry name" value="HTH_31"/>
    <property type="match status" value="2"/>
</dbReference>
<sequence length="138" mass="14860">MPYLDPQRLAAARRAAGLSLAELARLVGVGRSRVWDWENGRQSPSPARLTALAEALDADVGQLLAAEETTTLRGMRVRAGLTLAQLAQQAGIPTSTYSGWERTRLRHPPARAVLTALAAALDVEPDDVARALTHETTR</sequence>
<accession>A0ABW5GKA7</accession>
<dbReference type="SUPFAM" id="SSF47413">
    <property type="entry name" value="lambda repressor-like DNA-binding domains"/>
    <property type="match status" value="2"/>
</dbReference>
<gene>
    <name evidence="3" type="ORF">ACFSYJ_22040</name>
</gene>
<evidence type="ECO:0000259" key="2">
    <source>
        <dbReference type="PROSITE" id="PS50943"/>
    </source>
</evidence>
<dbReference type="CDD" id="cd00093">
    <property type="entry name" value="HTH_XRE"/>
    <property type="match status" value="2"/>
</dbReference>
<dbReference type="EMBL" id="JBHUKU010000012">
    <property type="protein sequence ID" value="MFD2461301.1"/>
    <property type="molecule type" value="Genomic_DNA"/>
</dbReference>